<organism evidence="9 10">
    <name type="scientific">Sphaceloma murrayae</name>
    <dbReference type="NCBI Taxonomy" id="2082308"/>
    <lineage>
        <taxon>Eukaryota</taxon>
        <taxon>Fungi</taxon>
        <taxon>Dikarya</taxon>
        <taxon>Ascomycota</taxon>
        <taxon>Pezizomycotina</taxon>
        <taxon>Dothideomycetes</taxon>
        <taxon>Dothideomycetidae</taxon>
        <taxon>Myriangiales</taxon>
        <taxon>Elsinoaceae</taxon>
        <taxon>Sphaceloma</taxon>
    </lineage>
</organism>
<feature type="transmembrane region" description="Helical" evidence="7">
    <location>
        <begin position="20"/>
        <end position="40"/>
    </location>
</feature>
<evidence type="ECO:0000313" key="10">
    <source>
        <dbReference type="Proteomes" id="UP000243797"/>
    </source>
</evidence>
<evidence type="ECO:0000256" key="2">
    <source>
        <dbReference type="ARBA" id="ARBA00022692"/>
    </source>
</evidence>
<evidence type="ECO:0000256" key="1">
    <source>
        <dbReference type="ARBA" id="ARBA00004141"/>
    </source>
</evidence>
<comment type="subcellular location">
    <subcellularLocation>
        <location evidence="1">Membrane</location>
        <topology evidence="1">Multi-pass membrane protein</topology>
    </subcellularLocation>
</comment>
<feature type="transmembrane region" description="Helical" evidence="7">
    <location>
        <begin position="219"/>
        <end position="240"/>
    </location>
</feature>
<feature type="transmembrane region" description="Helical" evidence="7">
    <location>
        <begin position="94"/>
        <end position="119"/>
    </location>
</feature>
<dbReference type="OrthoDB" id="3934549at2759"/>
<feature type="transmembrane region" description="Helical" evidence="7">
    <location>
        <begin position="260"/>
        <end position="278"/>
    </location>
</feature>
<sequence length="467" mass="51102">MDAEPRSSRASYGGRGPGLLALSWAFFSAGVIVVALRTYTTLFIVRRPKWDLYFTLIAAALAVTSQPFIVKAIYKGVGNDVQKVAPADLVDMLFWQWCYYIPVIISTIFSKLAVATLILQIQDRTFPVMRYILYVIMTITIALGISISSAIFTQCDPVDELWTTDPNSNPNCKNVDLVLKGGTVQGSFSAFGDFFLAIYPAVIFWNLQMSWRRRLGVCVLFLGGAVSGIGAILKTVYVLGLKSSINPTGATADLMTWAHVEVWLIIIMATLPPLRPLFVKCFRTIRTNLSSLSSTHRKSRTANSSAGFYELDKSSSAKHNSHHLEIECKGSESKGSAGESALGNSQLGGPKRRGETWMDGSSEEDILADTRARDGIVVLDPGFLAGPALEEGSSRGSRVGFAEEHTGPFADRGVPQSHVVAQVRQAHVRDYSGIRVDRHYVVESMERRNAGSPGVGGDRWRNELGKI</sequence>
<keyword evidence="4 7" id="KW-0472">Membrane</keyword>
<comment type="similarity">
    <text evidence="5">Belongs to the SAT4 family.</text>
</comment>
<feature type="region of interest" description="Disordered" evidence="6">
    <location>
        <begin position="329"/>
        <end position="358"/>
    </location>
</feature>
<dbReference type="STRING" id="2082308.A0A2K1R1J1"/>
<evidence type="ECO:0000256" key="5">
    <source>
        <dbReference type="ARBA" id="ARBA00038359"/>
    </source>
</evidence>
<keyword evidence="2 7" id="KW-0812">Transmembrane</keyword>
<dbReference type="InterPro" id="IPR049326">
    <property type="entry name" value="Rhodopsin_dom_fungi"/>
</dbReference>
<dbReference type="Pfam" id="PF20684">
    <property type="entry name" value="Fung_rhodopsin"/>
    <property type="match status" value="1"/>
</dbReference>
<dbReference type="AlphaFoldDB" id="A0A2K1R1J1"/>
<feature type="transmembrane region" description="Helical" evidence="7">
    <location>
        <begin position="52"/>
        <end position="74"/>
    </location>
</feature>
<dbReference type="GO" id="GO:0016020">
    <property type="term" value="C:membrane"/>
    <property type="evidence" value="ECO:0007669"/>
    <property type="project" value="UniProtKB-SubCell"/>
</dbReference>
<accession>A0A2K1R1J1</accession>
<evidence type="ECO:0000256" key="4">
    <source>
        <dbReference type="ARBA" id="ARBA00023136"/>
    </source>
</evidence>
<dbReference type="PANTHER" id="PTHR33048:SF165">
    <property type="entry name" value="INTEGRAL MEMBRANE PROTEIN"/>
    <property type="match status" value="1"/>
</dbReference>
<protein>
    <recommendedName>
        <fullName evidence="8">Rhodopsin domain-containing protein</fullName>
    </recommendedName>
</protein>
<dbReference type="InParanoid" id="A0A2K1R1J1"/>
<reference evidence="9 10" key="1">
    <citation type="submission" date="2017-06" db="EMBL/GenBank/DDBJ databases">
        <title>Draft genome sequence of a variant of Elsinoe murrayae.</title>
        <authorList>
            <person name="Cheng Q."/>
        </authorList>
    </citation>
    <scope>NUCLEOTIDE SEQUENCE [LARGE SCALE GENOMIC DNA]</scope>
    <source>
        <strain evidence="9 10">CQ-2017a</strain>
    </source>
</reference>
<keyword evidence="10" id="KW-1185">Reference proteome</keyword>
<feature type="transmembrane region" description="Helical" evidence="7">
    <location>
        <begin position="188"/>
        <end position="207"/>
    </location>
</feature>
<dbReference type="InterPro" id="IPR052337">
    <property type="entry name" value="SAT4-like"/>
</dbReference>
<dbReference type="Proteomes" id="UP000243797">
    <property type="component" value="Unassembled WGS sequence"/>
</dbReference>
<feature type="region of interest" description="Disordered" evidence="6">
    <location>
        <begin position="448"/>
        <end position="467"/>
    </location>
</feature>
<feature type="compositionally biased region" description="Low complexity" evidence="6">
    <location>
        <begin position="333"/>
        <end position="343"/>
    </location>
</feature>
<proteinExistence type="inferred from homology"/>
<evidence type="ECO:0000256" key="3">
    <source>
        <dbReference type="ARBA" id="ARBA00022989"/>
    </source>
</evidence>
<evidence type="ECO:0000259" key="8">
    <source>
        <dbReference type="Pfam" id="PF20684"/>
    </source>
</evidence>
<gene>
    <name evidence="9" type="ORF">CAC42_3400</name>
</gene>
<dbReference type="PANTHER" id="PTHR33048">
    <property type="entry name" value="PTH11-LIKE INTEGRAL MEMBRANE PROTEIN (AFU_ORTHOLOGUE AFUA_5G11245)"/>
    <property type="match status" value="1"/>
</dbReference>
<feature type="transmembrane region" description="Helical" evidence="7">
    <location>
        <begin position="131"/>
        <end position="152"/>
    </location>
</feature>
<evidence type="ECO:0000256" key="7">
    <source>
        <dbReference type="SAM" id="Phobius"/>
    </source>
</evidence>
<comment type="caution">
    <text evidence="9">The sequence shown here is derived from an EMBL/GenBank/DDBJ whole genome shotgun (WGS) entry which is preliminary data.</text>
</comment>
<feature type="compositionally biased region" description="Basic and acidic residues" evidence="6">
    <location>
        <begin position="458"/>
        <end position="467"/>
    </location>
</feature>
<evidence type="ECO:0000256" key="6">
    <source>
        <dbReference type="SAM" id="MobiDB-lite"/>
    </source>
</evidence>
<feature type="domain" description="Rhodopsin" evidence="8">
    <location>
        <begin position="36"/>
        <end position="279"/>
    </location>
</feature>
<name>A0A2K1R1J1_9PEZI</name>
<dbReference type="EMBL" id="NKHZ01000015">
    <property type="protein sequence ID" value="PNS21063.1"/>
    <property type="molecule type" value="Genomic_DNA"/>
</dbReference>
<evidence type="ECO:0000313" key="9">
    <source>
        <dbReference type="EMBL" id="PNS21063.1"/>
    </source>
</evidence>
<keyword evidence="3 7" id="KW-1133">Transmembrane helix</keyword>